<reference evidence="2 3" key="1">
    <citation type="submission" date="2019-05" db="EMBL/GenBank/DDBJ databases">
        <title>Hymenobacter edaphi sp. nov., isolated from abandoned arsenic-contaminated farmland soil.</title>
        <authorList>
            <person name="Nie L."/>
        </authorList>
    </citation>
    <scope>NUCLEOTIDE SEQUENCE [LARGE SCALE GENOMIC DNA]</scope>
    <source>
        <strain evidence="2 3">1-3-3-8</strain>
    </source>
</reference>
<evidence type="ECO:0000256" key="1">
    <source>
        <dbReference type="SAM" id="SignalP"/>
    </source>
</evidence>
<evidence type="ECO:0000313" key="2">
    <source>
        <dbReference type="EMBL" id="TLM88912.1"/>
    </source>
</evidence>
<keyword evidence="2" id="KW-0449">Lipoprotein</keyword>
<dbReference type="OrthoDB" id="622163at2"/>
<dbReference type="Pfam" id="PF12771">
    <property type="entry name" value="SusD-like_2"/>
    <property type="match status" value="1"/>
</dbReference>
<dbReference type="EMBL" id="VAJM01000015">
    <property type="protein sequence ID" value="TLM88912.1"/>
    <property type="molecule type" value="Genomic_DNA"/>
</dbReference>
<dbReference type="InterPro" id="IPR011990">
    <property type="entry name" value="TPR-like_helical_dom_sf"/>
</dbReference>
<keyword evidence="3" id="KW-1185">Reference proteome</keyword>
<sequence length="509" mass="54645">MNATKSFGAAALALLLAGTTACDDFLNVNTDPNNPLVASPSNLLPSTVISTGFANGNEISRITSLLVQHVAGTGSQSTGQDVYNIRGGLDNQWQLELYAGVLQNAQSMIEAADRVNSPAYAGIGKLLKAYNFALVTDLWGDVPYSEALRRFDNLQPRFDRQEDIYKGNAGQGVQSLFDLVKEGLADLDKPSTFKPGATDDPVYAGDLAKWKKMGNTLLLKLANTVSVREPALAKAIIEEVLAKGPGAYIATNDEDFEVPYGSSVGSQNPIYSFNYVNRTTDLLLSQRLLDSMALRNDPRLPKFFTTTPTPTATTNLTGTVTSVGVFTGFQNGTPGAGPALANRSRYGAYPAGTSGAAPIRLLTNFQVLFIRAESAVMLGVVGDAQALLREAVRASMRKAGLTDADVDAYFAANPRWVTLTPAADAVSRQKNLNKIITQKWIAWVGNGYEAYNDYRRTGFPRLSLALNPQGDDGTLPKRFVYPASELSGNTKNAPSPVPGTSVPVWWDVD</sequence>
<feature type="chain" id="PRO_5024400485" evidence="1">
    <location>
        <begin position="22"/>
        <end position="509"/>
    </location>
</feature>
<gene>
    <name evidence="2" type="ORF">FDY95_22275</name>
</gene>
<protein>
    <submittedName>
        <fullName evidence="2">SusD/RagB family nutrient-binding outer membrane lipoprotein</fullName>
    </submittedName>
</protein>
<dbReference type="Gene3D" id="1.25.40.390">
    <property type="match status" value="1"/>
</dbReference>
<dbReference type="SUPFAM" id="SSF48452">
    <property type="entry name" value="TPR-like"/>
    <property type="match status" value="1"/>
</dbReference>
<dbReference type="InterPro" id="IPR041662">
    <property type="entry name" value="SusD-like_2"/>
</dbReference>
<keyword evidence="1" id="KW-0732">Signal</keyword>
<proteinExistence type="predicted"/>
<comment type="caution">
    <text evidence="2">The sequence shown here is derived from an EMBL/GenBank/DDBJ whole genome shotgun (WGS) entry which is preliminary data.</text>
</comment>
<dbReference type="AlphaFoldDB" id="A0A5R8WJV1"/>
<accession>A0A5R8WJV1</accession>
<dbReference type="PROSITE" id="PS51257">
    <property type="entry name" value="PROKAR_LIPOPROTEIN"/>
    <property type="match status" value="1"/>
</dbReference>
<evidence type="ECO:0000313" key="3">
    <source>
        <dbReference type="Proteomes" id="UP000305517"/>
    </source>
</evidence>
<organism evidence="2 3">
    <name type="scientific">Hymenobacter jeollabukensis</name>
    <dbReference type="NCBI Taxonomy" id="2025313"/>
    <lineage>
        <taxon>Bacteria</taxon>
        <taxon>Pseudomonadati</taxon>
        <taxon>Bacteroidota</taxon>
        <taxon>Cytophagia</taxon>
        <taxon>Cytophagales</taxon>
        <taxon>Hymenobacteraceae</taxon>
        <taxon>Hymenobacter</taxon>
    </lineage>
</organism>
<feature type="signal peptide" evidence="1">
    <location>
        <begin position="1"/>
        <end position="21"/>
    </location>
</feature>
<name>A0A5R8WJV1_9BACT</name>
<dbReference type="RefSeq" id="WP_138081178.1">
    <property type="nucleotide sequence ID" value="NZ_VAJM01000015.1"/>
</dbReference>
<dbReference type="Proteomes" id="UP000305517">
    <property type="component" value="Unassembled WGS sequence"/>
</dbReference>